<evidence type="ECO:0000313" key="3">
    <source>
        <dbReference type="Proteomes" id="UP000799776"/>
    </source>
</evidence>
<reference evidence="2" key="1">
    <citation type="journal article" date="2020" name="Stud. Mycol.">
        <title>101 Dothideomycetes genomes: a test case for predicting lifestyles and emergence of pathogens.</title>
        <authorList>
            <person name="Haridas S."/>
            <person name="Albert R."/>
            <person name="Binder M."/>
            <person name="Bloem J."/>
            <person name="Labutti K."/>
            <person name="Salamov A."/>
            <person name="Andreopoulos B."/>
            <person name="Baker S."/>
            <person name="Barry K."/>
            <person name="Bills G."/>
            <person name="Bluhm B."/>
            <person name="Cannon C."/>
            <person name="Castanera R."/>
            <person name="Culley D."/>
            <person name="Daum C."/>
            <person name="Ezra D."/>
            <person name="Gonzalez J."/>
            <person name="Henrissat B."/>
            <person name="Kuo A."/>
            <person name="Liang C."/>
            <person name="Lipzen A."/>
            <person name="Lutzoni F."/>
            <person name="Magnuson J."/>
            <person name="Mondo S."/>
            <person name="Nolan M."/>
            <person name="Ohm R."/>
            <person name="Pangilinan J."/>
            <person name="Park H.-J."/>
            <person name="Ramirez L."/>
            <person name="Alfaro M."/>
            <person name="Sun H."/>
            <person name="Tritt A."/>
            <person name="Yoshinaga Y."/>
            <person name="Zwiers L.-H."/>
            <person name="Turgeon B."/>
            <person name="Goodwin S."/>
            <person name="Spatafora J."/>
            <person name="Crous P."/>
            <person name="Grigoriev I."/>
        </authorList>
    </citation>
    <scope>NUCLEOTIDE SEQUENCE</scope>
    <source>
        <strain evidence="2">CBS 121410</strain>
    </source>
</reference>
<feature type="chain" id="PRO_5040321590" evidence="1">
    <location>
        <begin position="20"/>
        <end position="215"/>
    </location>
</feature>
<feature type="signal peptide" evidence="1">
    <location>
        <begin position="1"/>
        <end position="19"/>
    </location>
</feature>
<dbReference type="AlphaFoldDB" id="A0A9P4HQH9"/>
<keyword evidence="3" id="KW-1185">Reference proteome</keyword>
<organism evidence="2 3">
    <name type="scientific">Saccharata proteae CBS 121410</name>
    <dbReference type="NCBI Taxonomy" id="1314787"/>
    <lineage>
        <taxon>Eukaryota</taxon>
        <taxon>Fungi</taxon>
        <taxon>Dikarya</taxon>
        <taxon>Ascomycota</taxon>
        <taxon>Pezizomycotina</taxon>
        <taxon>Dothideomycetes</taxon>
        <taxon>Dothideomycetes incertae sedis</taxon>
        <taxon>Botryosphaeriales</taxon>
        <taxon>Saccharataceae</taxon>
        <taxon>Saccharata</taxon>
    </lineage>
</organism>
<accession>A0A9P4HQH9</accession>
<evidence type="ECO:0000256" key="1">
    <source>
        <dbReference type="SAM" id="SignalP"/>
    </source>
</evidence>
<dbReference type="EMBL" id="ML978733">
    <property type="protein sequence ID" value="KAF2085087.1"/>
    <property type="molecule type" value="Genomic_DNA"/>
</dbReference>
<protein>
    <submittedName>
        <fullName evidence="2">Uncharacterized protein</fullName>
    </submittedName>
</protein>
<keyword evidence="1" id="KW-0732">Signal</keyword>
<dbReference type="OrthoDB" id="3777408at2759"/>
<proteinExistence type="predicted"/>
<gene>
    <name evidence="2" type="ORF">K490DRAFT_58931</name>
</gene>
<comment type="caution">
    <text evidence="2">The sequence shown here is derived from an EMBL/GenBank/DDBJ whole genome shotgun (WGS) entry which is preliminary data.</text>
</comment>
<dbReference type="Proteomes" id="UP000799776">
    <property type="component" value="Unassembled WGS sequence"/>
</dbReference>
<name>A0A9P4HQH9_9PEZI</name>
<evidence type="ECO:0000313" key="2">
    <source>
        <dbReference type="EMBL" id="KAF2085087.1"/>
    </source>
</evidence>
<sequence length="215" mass="21459">MSFLYSFLLVSGLLGSALSNPIQTYQGPSSATLSTTGTTALITSITHASPTTTFLPSTFSTSANTTSSCVHIMYPHFNALSSDTCTYYKTIMTETAYTDCGGCQLQTAVLGAGPVVRCAATTTQEVGTSTVTACAAATTTTGSGTLHPSSSSAQVSSAPVVAPVVASSATAGAGASYPVPASLQGYGGTGVLTSAVAMPSASGGYRSVRCRLGRC</sequence>